<dbReference type="eggNOG" id="COG1073">
    <property type="taxonomic scope" value="Bacteria"/>
</dbReference>
<sequence>MISQSLVNFRLKYPLKRLSINQTKWEYLVLGNGRETVLFLHGMMGAYDVWWQQITALLDQYKIISLTYPTVDTLEGLSQGILAILQSEKVSRVKIVGTSMGGYLAQYLMLKYPEIISCVVLGNTFPPNDLLRRKILILLKVLPFLPQSLIIKLLKRNIVKKIYPASQYCDVTLNYLLEFLLKRINKKQIISRVKVIMENFELSDIKTLKIPIQIIESDNDPLVEEILRERLKSIYSSAQIYTFSSAGHFPYINRAEHYTNLLKKFF</sequence>
<dbReference type="InterPro" id="IPR029058">
    <property type="entry name" value="AB_hydrolase_fold"/>
</dbReference>
<protein>
    <recommendedName>
        <fullName evidence="2">Maspardin</fullName>
    </recommendedName>
</protein>
<evidence type="ECO:0000259" key="4">
    <source>
        <dbReference type="Pfam" id="PF00561"/>
    </source>
</evidence>
<dbReference type="Proteomes" id="UP000006793">
    <property type="component" value="Chromosome"/>
</dbReference>
<keyword evidence="3" id="KW-0963">Cytoplasm</keyword>
<dbReference type="KEGG" id="tid:Thein_1600"/>
<evidence type="ECO:0000256" key="3">
    <source>
        <dbReference type="ARBA" id="ARBA00022490"/>
    </source>
</evidence>
<dbReference type="GO" id="GO:0016787">
    <property type="term" value="F:hydrolase activity"/>
    <property type="evidence" value="ECO:0007669"/>
    <property type="project" value="UniProtKB-KW"/>
</dbReference>
<evidence type="ECO:0000256" key="2">
    <source>
        <dbReference type="ARBA" id="ARBA00020148"/>
    </source>
</evidence>
<gene>
    <name evidence="5" type="ordered locus">Thein_1600</name>
</gene>
<proteinExistence type="predicted"/>
<dbReference type="InParanoid" id="F8AAU9"/>
<organism evidence="5 6">
    <name type="scientific">Thermodesulfatator indicus (strain DSM 15286 / JCM 11887 / CIR29812)</name>
    <dbReference type="NCBI Taxonomy" id="667014"/>
    <lineage>
        <taxon>Bacteria</taxon>
        <taxon>Pseudomonadati</taxon>
        <taxon>Thermodesulfobacteriota</taxon>
        <taxon>Thermodesulfobacteria</taxon>
        <taxon>Thermodesulfobacteriales</taxon>
        <taxon>Thermodesulfatatoraceae</taxon>
        <taxon>Thermodesulfatator</taxon>
    </lineage>
</organism>
<dbReference type="SUPFAM" id="SSF53474">
    <property type="entry name" value="alpha/beta-Hydrolases"/>
    <property type="match status" value="1"/>
</dbReference>
<accession>F8AAU9</accession>
<dbReference type="InterPro" id="IPR000073">
    <property type="entry name" value="AB_hydrolase_1"/>
</dbReference>
<dbReference type="OrthoDB" id="9799612at2"/>
<reference evidence="5 6" key="2">
    <citation type="journal article" date="2012" name="Stand. Genomic Sci.">
        <title>Complete genome sequence of the thermophilic sulfate-reducing ocean bacterium Thermodesulfatator indicus type strain (CIR29812(T)).</title>
        <authorList>
            <person name="Anderson I."/>
            <person name="Saunders E."/>
            <person name="Lapidus A."/>
            <person name="Nolan M."/>
            <person name="Lucas S."/>
            <person name="Tice H."/>
            <person name="Del Rio T.G."/>
            <person name="Cheng J.F."/>
            <person name="Han C."/>
            <person name="Tapia R."/>
            <person name="Goodwin L.A."/>
            <person name="Pitluck S."/>
            <person name="Liolios K."/>
            <person name="Mavromatis K."/>
            <person name="Pagani I."/>
            <person name="Ivanova N."/>
            <person name="Mikhailova N."/>
            <person name="Pati A."/>
            <person name="Chen A."/>
            <person name="Palaniappan K."/>
            <person name="Land M."/>
            <person name="Hauser L."/>
            <person name="Jeffries C.D."/>
            <person name="Chang Y.J."/>
            <person name="Brambilla E.M."/>
            <person name="Rohde M."/>
            <person name="Spring S."/>
            <person name="Goker M."/>
            <person name="Detter J.C."/>
            <person name="Woyke T."/>
            <person name="Bristow J."/>
            <person name="Eisen J.A."/>
            <person name="Markowitz V."/>
            <person name="Hugenholtz P."/>
            <person name="Kyrpides N.C."/>
            <person name="Klenk H.P."/>
        </authorList>
    </citation>
    <scope>NUCLEOTIDE SEQUENCE [LARGE SCALE GENOMIC DNA]</scope>
    <source>
        <strain evidence="6">DSM 15286 / JCM 11887 / CIR29812</strain>
    </source>
</reference>
<dbReference type="EMBL" id="CP002683">
    <property type="protein sequence ID" value="AEH45460.1"/>
    <property type="molecule type" value="Genomic_DNA"/>
</dbReference>
<dbReference type="PANTHER" id="PTHR15913:SF0">
    <property type="entry name" value="MASPARDIN"/>
    <property type="match status" value="1"/>
</dbReference>
<dbReference type="AlphaFoldDB" id="F8AAU9"/>
<evidence type="ECO:0000256" key="1">
    <source>
        <dbReference type="ARBA" id="ARBA00004496"/>
    </source>
</evidence>
<feature type="domain" description="AB hydrolase-1" evidence="4">
    <location>
        <begin position="36"/>
        <end position="254"/>
    </location>
</feature>
<dbReference type="STRING" id="667014.Thein_1600"/>
<dbReference type="InterPro" id="IPR026151">
    <property type="entry name" value="Maspardin"/>
</dbReference>
<name>F8AAU9_THEID</name>
<dbReference type="PANTHER" id="PTHR15913">
    <property type="entry name" value="ACID CLUSTER PROTEIN 33"/>
    <property type="match status" value="1"/>
</dbReference>
<dbReference type="Pfam" id="PF00561">
    <property type="entry name" value="Abhydrolase_1"/>
    <property type="match status" value="1"/>
</dbReference>
<reference evidence="6" key="1">
    <citation type="submission" date="2011-04" db="EMBL/GenBank/DDBJ databases">
        <title>The complete genome of Thermodesulfatator indicus DSM 15286.</title>
        <authorList>
            <person name="Lucas S."/>
            <person name="Copeland A."/>
            <person name="Lapidus A."/>
            <person name="Bruce D."/>
            <person name="Goodwin L."/>
            <person name="Pitluck S."/>
            <person name="Peters L."/>
            <person name="Kyrpides N."/>
            <person name="Mavromatis K."/>
            <person name="Pagani I."/>
            <person name="Ivanova N."/>
            <person name="Saunders L."/>
            <person name="Detter J.C."/>
            <person name="Tapia R."/>
            <person name="Han C."/>
            <person name="Land M."/>
            <person name="Hauser L."/>
            <person name="Markowitz V."/>
            <person name="Cheng J.-F."/>
            <person name="Hugenholtz P."/>
            <person name="Woyke T."/>
            <person name="Wu D."/>
            <person name="Spring S."/>
            <person name="Schroeder M."/>
            <person name="Brambilla E."/>
            <person name="Klenk H.-P."/>
            <person name="Eisen J.A."/>
        </authorList>
    </citation>
    <scope>NUCLEOTIDE SEQUENCE [LARGE SCALE GENOMIC DNA]</scope>
    <source>
        <strain evidence="6">DSM 15286 / JCM 11887 / CIR29812</strain>
    </source>
</reference>
<dbReference type="Gene3D" id="3.40.50.1820">
    <property type="entry name" value="alpha/beta hydrolase"/>
    <property type="match status" value="1"/>
</dbReference>
<keyword evidence="5" id="KW-0378">Hydrolase</keyword>
<dbReference type="FunCoup" id="F8AAU9">
    <property type="interactions" value="315"/>
</dbReference>
<dbReference type="HOGENOM" id="CLU_917998_0_0_0"/>
<comment type="subcellular location">
    <subcellularLocation>
        <location evidence="1">Cytoplasm</location>
    </subcellularLocation>
</comment>
<keyword evidence="6" id="KW-1185">Reference proteome</keyword>
<dbReference type="GO" id="GO:0005737">
    <property type="term" value="C:cytoplasm"/>
    <property type="evidence" value="ECO:0007669"/>
    <property type="project" value="UniProtKB-SubCell"/>
</dbReference>
<evidence type="ECO:0000313" key="6">
    <source>
        <dbReference type="Proteomes" id="UP000006793"/>
    </source>
</evidence>
<dbReference type="ESTHER" id="theid-f8aau9">
    <property type="family name" value="Maspardin-ACP33-SPG21_like"/>
</dbReference>
<evidence type="ECO:0000313" key="5">
    <source>
        <dbReference type="EMBL" id="AEH45460.1"/>
    </source>
</evidence>
<dbReference type="PaxDb" id="667014-Thein_1600"/>